<dbReference type="InterPro" id="IPR002645">
    <property type="entry name" value="STAS_dom"/>
</dbReference>
<dbReference type="Proteomes" id="UP000219612">
    <property type="component" value="Unassembled WGS sequence"/>
</dbReference>
<dbReference type="SUPFAM" id="SSF52091">
    <property type="entry name" value="SpoIIaa-like"/>
    <property type="match status" value="1"/>
</dbReference>
<dbReference type="PANTHER" id="PTHR33495">
    <property type="entry name" value="ANTI-SIGMA FACTOR ANTAGONIST TM_1081-RELATED-RELATED"/>
    <property type="match status" value="1"/>
</dbReference>
<sequence>MDSMPTDRITSVTLAGAAVVELHGDIDVEVAEPLQDQLADGLERRDDILVDASDVSLIDCASLGVLIQAHQRADRRGCRFCLVAPSPAMRRTLAGTGLDAAFPIFRSRAHAAAVASAGRRLAA</sequence>
<dbReference type="NCBIfam" id="TIGR00377">
    <property type="entry name" value="ant_ant_sig"/>
    <property type="match status" value="1"/>
</dbReference>
<evidence type="ECO:0000256" key="2">
    <source>
        <dbReference type="RuleBase" id="RU003749"/>
    </source>
</evidence>
<proteinExistence type="inferred from homology"/>
<feature type="domain" description="STAS" evidence="3">
    <location>
        <begin position="7"/>
        <end position="115"/>
    </location>
</feature>
<dbReference type="CDD" id="cd07043">
    <property type="entry name" value="STAS_anti-anti-sigma_factors"/>
    <property type="match status" value="1"/>
</dbReference>
<dbReference type="InterPro" id="IPR036513">
    <property type="entry name" value="STAS_dom_sf"/>
</dbReference>
<keyword evidence="5" id="KW-1185">Reference proteome</keyword>
<dbReference type="AlphaFoldDB" id="A0A285GPK7"/>
<evidence type="ECO:0000313" key="5">
    <source>
        <dbReference type="Proteomes" id="UP000219612"/>
    </source>
</evidence>
<gene>
    <name evidence="4" type="ORF">SAMN05421748_102352</name>
</gene>
<evidence type="ECO:0000313" key="4">
    <source>
        <dbReference type="EMBL" id="SNY25502.1"/>
    </source>
</evidence>
<evidence type="ECO:0000256" key="1">
    <source>
        <dbReference type="ARBA" id="ARBA00009013"/>
    </source>
</evidence>
<name>A0A285GPK7_9ACTN</name>
<comment type="similarity">
    <text evidence="1 2">Belongs to the anti-sigma-factor antagonist family.</text>
</comment>
<dbReference type="PANTHER" id="PTHR33495:SF2">
    <property type="entry name" value="ANTI-SIGMA FACTOR ANTAGONIST TM_1081-RELATED"/>
    <property type="match status" value="1"/>
</dbReference>
<dbReference type="PROSITE" id="PS50801">
    <property type="entry name" value="STAS"/>
    <property type="match status" value="1"/>
</dbReference>
<dbReference type="Pfam" id="PF01740">
    <property type="entry name" value="STAS"/>
    <property type="match status" value="1"/>
</dbReference>
<dbReference type="Gene3D" id="3.30.750.24">
    <property type="entry name" value="STAS domain"/>
    <property type="match status" value="1"/>
</dbReference>
<accession>A0A285GPK7</accession>
<reference evidence="4 5" key="1">
    <citation type="submission" date="2017-09" db="EMBL/GenBank/DDBJ databases">
        <authorList>
            <person name="Ehlers B."/>
            <person name="Leendertz F.H."/>
        </authorList>
    </citation>
    <scope>NUCLEOTIDE SEQUENCE [LARGE SCALE GENOMIC DNA]</scope>
    <source>
        <strain evidence="4 5">CGMCC 4.6857</strain>
    </source>
</reference>
<dbReference type="EMBL" id="OBDY01000002">
    <property type="protein sequence ID" value="SNY25502.1"/>
    <property type="molecule type" value="Genomic_DNA"/>
</dbReference>
<protein>
    <recommendedName>
        <fullName evidence="2">Anti-sigma factor antagonist</fullName>
    </recommendedName>
</protein>
<dbReference type="InterPro" id="IPR003658">
    <property type="entry name" value="Anti-sigma_ant"/>
</dbReference>
<evidence type="ECO:0000259" key="3">
    <source>
        <dbReference type="PROSITE" id="PS50801"/>
    </source>
</evidence>
<organism evidence="4 5">
    <name type="scientific">Paractinoplanes atraurantiacus</name>
    <dbReference type="NCBI Taxonomy" id="1036182"/>
    <lineage>
        <taxon>Bacteria</taxon>
        <taxon>Bacillati</taxon>
        <taxon>Actinomycetota</taxon>
        <taxon>Actinomycetes</taxon>
        <taxon>Micromonosporales</taxon>
        <taxon>Micromonosporaceae</taxon>
        <taxon>Paractinoplanes</taxon>
    </lineage>
</organism>
<dbReference type="GO" id="GO:0043856">
    <property type="term" value="F:anti-sigma factor antagonist activity"/>
    <property type="evidence" value="ECO:0007669"/>
    <property type="project" value="InterPro"/>
</dbReference>